<dbReference type="AlphaFoldDB" id="A0A7R8Z2T8"/>
<feature type="compositionally biased region" description="Low complexity" evidence="11">
    <location>
        <begin position="275"/>
        <end position="290"/>
    </location>
</feature>
<feature type="compositionally biased region" description="Polar residues" evidence="11">
    <location>
        <begin position="396"/>
        <end position="405"/>
    </location>
</feature>
<feature type="compositionally biased region" description="Polar residues" evidence="11">
    <location>
        <begin position="181"/>
        <end position="190"/>
    </location>
</feature>
<accession>A0A7R8Z2T8</accession>
<keyword evidence="7" id="KW-0966">Cell projection</keyword>
<keyword evidence="3" id="KW-0963">Cytoplasm</keyword>
<feature type="compositionally biased region" description="Basic and acidic residues" evidence="11">
    <location>
        <begin position="295"/>
        <end position="304"/>
    </location>
</feature>
<dbReference type="GO" id="GO:0030992">
    <property type="term" value="C:intraciliary transport particle B"/>
    <property type="evidence" value="ECO:0007669"/>
    <property type="project" value="TreeGrafter"/>
</dbReference>
<evidence type="ECO:0000259" key="13">
    <source>
        <dbReference type="Pfam" id="PF17749"/>
    </source>
</evidence>
<dbReference type="GO" id="GO:0048731">
    <property type="term" value="P:system development"/>
    <property type="evidence" value="ECO:0007669"/>
    <property type="project" value="UniProtKB-ARBA"/>
</dbReference>
<evidence type="ECO:0000256" key="8">
    <source>
        <dbReference type="ARBA" id="ARBA00043971"/>
    </source>
</evidence>
<protein>
    <recommendedName>
        <fullName evidence="9">TRAF3-interacting protein 1</fullName>
    </recommendedName>
</protein>
<dbReference type="GO" id="GO:0042073">
    <property type="term" value="P:intraciliary transport"/>
    <property type="evidence" value="ECO:0007669"/>
    <property type="project" value="TreeGrafter"/>
</dbReference>
<dbReference type="InterPro" id="IPR041476">
    <property type="entry name" value="TRAF3IP1_C"/>
</dbReference>
<dbReference type="FunFam" id="1.10.418.50:FF:000001">
    <property type="entry name" value="TRAF3-interacting protein 1 isoform X1"/>
    <property type="match status" value="1"/>
</dbReference>
<organism evidence="14 15">
    <name type="scientific">Hermetia illucens</name>
    <name type="common">Black soldier fly</name>
    <dbReference type="NCBI Taxonomy" id="343691"/>
    <lineage>
        <taxon>Eukaryota</taxon>
        <taxon>Metazoa</taxon>
        <taxon>Ecdysozoa</taxon>
        <taxon>Arthropoda</taxon>
        <taxon>Hexapoda</taxon>
        <taxon>Insecta</taxon>
        <taxon>Pterygota</taxon>
        <taxon>Neoptera</taxon>
        <taxon>Endopterygota</taxon>
        <taxon>Diptera</taxon>
        <taxon>Brachycera</taxon>
        <taxon>Stratiomyomorpha</taxon>
        <taxon>Stratiomyidae</taxon>
        <taxon>Hermetiinae</taxon>
        <taxon>Hermetia</taxon>
    </lineage>
</organism>
<dbReference type="GO" id="GO:0060271">
    <property type="term" value="P:cilium assembly"/>
    <property type="evidence" value="ECO:0007669"/>
    <property type="project" value="TreeGrafter"/>
</dbReference>
<feature type="compositionally biased region" description="Low complexity" evidence="11">
    <location>
        <begin position="435"/>
        <end position="449"/>
    </location>
</feature>
<feature type="compositionally biased region" description="Basic and acidic residues" evidence="11">
    <location>
        <begin position="145"/>
        <end position="177"/>
    </location>
</feature>
<dbReference type="Pfam" id="PF10243">
    <property type="entry name" value="MIP-T3"/>
    <property type="match status" value="1"/>
</dbReference>
<feature type="coiled-coil region" evidence="10">
    <location>
        <begin position="612"/>
        <end position="639"/>
    </location>
</feature>
<evidence type="ECO:0000256" key="4">
    <source>
        <dbReference type="ARBA" id="ARBA00022794"/>
    </source>
</evidence>
<feature type="compositionally biased region" description="Basic and acidic residues" evidence="11">
    <location>
        <begin position="208"/>
        <end position="247"/>
    </location>
</feature>
<feature type="domain" description="TRAF3-interacting protein 1 N-terminal" evidence="12">
    <location>
        <begin position="10"/>
        <end position="117"/>
    </location>
</feature>
<feature type="compositionally biased region" description="Polar residues" evidence="11">
    <location>
        <begin position="363"/>
        <end position="385"/>
    </location>
</feature>
<evidence type="ECO:0000256" key="5">
    <source>
        <dbReference type="ARBA" id="ARBA00023054"/>
    </source>
</evidence>
<dbReference type="EMBL" id="LR899013">
    <property type="protein sequence ID" value="CAD7091247.1"/>
    <property type="molecule type" value="Genomic_DNA"/>
</dbReference>
<evidence type="ECO:0000256" key="3">
    <source>
        <dbReference type="ARBA" id="ARBA00022490"/>
    </source>
</evidence>
<dbReference type="PANTHER" id="PTHR31363:SF0">
    <property type="entry name" value="TRAF3-INTERACTING PROTEIN 1"/>
    <property type="match status" value="1"/>
</dbReference>
<evidence type="ECO:0000256" key="9">
    <source>
        <dbReference type="ARBA" id="ARBA00070492"/>
    </source>
</evidence>
<dbReference type="GO" id="GO:0036064">
    <property type="term" value="C:ciliary basal body"/>
    <property type="evidence" value="ECO:0007669"/>
    <property type="project" value="TreeGrafter"/>
</dbReference>
<dbReference type="InterPro" id="IPR040468">
    <property type="entry name" value="TRAF3IP1_N"/>
</dbReference>
<evidence type="ECO:0000256" key="2">
    <source>
        <dbReference type="ARBA" id="ARBA00004430"/>
    </source>
</evidence>
<evidence type="ECO:0000256" key="6">
    <source>
        <dbReference type="ARBA" id="ARBA00023212"/>
    </source>
</evidence>
<name>A0A7R8Z2T8_HERIL</name>
<evidence type="ECO:0000256" key="11">
    <source>
        <dbReference type="SAM" id="MobiDB-lite"/>
    </source>
</evidence>
<dbReference type="PANTHER" id="PTHR31363">
    <property type="entry name" value="TRAF3-INTERACTING PROTEIN 1"/>
    <property type="match status" value="1"/>
</dbReference>
<sequence>MSENNVDPAVIKKTQESLGKFVKKPALTEKLLNKPPFRFIHDIVNAIIKETGFLEGLYSKTELISENIKDRDAKINFLQKLIDVIKLTTSKNISARPSKIVAGHEAEKTNELLQLIGFAIENKLDYKQAIETLKTQGSTGKTKSISKEKPRVNHSKEGNAKENKPTTKKDDNKDKKSSKTQPAKSTNIKNATGKTVAASKTSSKTTTKGKDAARPSEKKIEKEIKSELEETKPVKNEGKAKSEEKPDALLSSQDKVVTPTVSENDIPQKSKRNSAENIISNEINNNKELNGVISADKEARKSVDTESALLPPPSDKGEPPVELANGESNKPKEPTGEQKDTKEPKERKKSSSKRRKSVAEESISSATERSKGSSQKVGKETSTPGSRKPSDPLLDISQQSLKDTPTPSPTDVRRQSTFVREGSQNDTTNARPRTSLRPPSVRPASARPGAPRRRDKNVEIILQPNDQMKLAGINVKLETFESQLEDDGENLVIVESVVHESDKKDDDTKIALDEESQQGHLVQQILQTQKELTQLDSETGTVTKRQSSARQMDSLRDVIQNLTRSINPLGKLMDFLPEDIDSMHLELNMWRDSYIQGSSELKKERSLTESAIEPMRNQLAQINANIKEYKDMIEQIRAKILQNSDKIHKLLADQ</sequence>
<dbReference type="GO" id="GO:0005930">
    <property type="term" value="C:axoneme"/>
    <property type="evidence" value="ECO:0007669"/>
    <property type="project" value="UniProtKB-SubCell"/>
</dbReference>
<comment type="similarity">
    <text evidence="8">Belongs to the TRAF3IP1 family.</text>
</comment>
<dbReference type="GO" id="GO:0048513">
    <property type="term" value="P:animal organ development"/>
    <property type="evidence" value="ECO:0007669"/>
    <property type="project" value="UniProtKB-ARBA"/>
</dbReference>
<dbReference type="InterPro" id="IPR042576">
    <property type="entry name" value="TRAF3IP1_N_sf"/>
</dbReference>
<proteinExistence type="inferred from homology"/>
<dbReference type="InParanoid" id="A0A7R8Z2T8"/>
<feature type="compositionally biased region" description="Polar residues" evidence="11">
    <location>
        <begin position="415"/>
        <end position="432"/>
    </location>
</feature>
<feature type="compositionally biased region" description="Basic residues" evidence="11">
    <location>
        <begin position="347"/>
        <end position="356"/>
    </location>
</feature>
<feature type="compositionally biased region" description="Low complexity" evidence="11">
    <location>
        <begin position="191"/>
        <end position="206"/>
    </location>
</feature>
<keyword evidence="4" id="KW-0970">Cilium biogenesis/degradation</keyword>
<comment type="subcellular location">
    <subcellularLocation>
        <location evidence="2">Cytoplasm</location>
        <location evidence="2">Cytoskeleton</location>
        <location evidence="2">Cilium axoneme</location>
    </subcellularLocation>
    <subcellularLocation>
        <location evidence="1">Cytoplasm</location>
        <location evidence="1">Cytoskeleton</location>
        <location evidence="1">Cilium basal body</location>
    </subcellularLocation>
</comment>
<evidence type="ECO:0000256" key="10">
    <source>
        <dbReference type="SAM" id="Coils"/>
    </source>
</evidence>
<dbReference type="OrthoDB" id="10258914at2759"/>
<dbReference type="OMA" id="FRFLMDV"/>
<keyword evidence="5 10" id="KW-0175">Coiled coil</keyword>
<gene>
    <name evidence="14" type="ORF">HERILL_LOCUS13670</name>
</gene>
<dbReference type="FunCoup" id="A0A7R8Z2T8">
    <property type="interactions" value="74"/>
</dbReference>
<evidence type="ECO:0000313" key="14">
    <source>
        <dbReference type="EMBL" id="CAD7091247.1"/>
    </source>
</evidence>
<dbReference type="Pfam" id="PF17749">
    <property type="entry name" value="MIP-T3_C"/>
    <property type="match status" value="1"/>
</dbReference>
<evidence type="ECO:0000259" key="12">
    <source>
        <dbReference type="Pfam" id="PF10243"/>
    </source>
</evidence>
<feature type="compositionally biased region" description="Polar residues" evidence="11">
    <location>
        <begin position="250"/>
        <end position="267"/>
    </location>
</feature>
<feature type="domain" description="TRAF3-interacting protein 1 C-terminal" evidence="13">
    <location>
        <begin position="514"/>
        <end position="652"/>
    </location>
</feature>
<evidence type="ECO:0000256" key="1">
    <source>
        <dbReference type="ARBA" id="ARBA00004120"/>
    </source>
</evidence>
<dbReference type="GO" id="GO:0070507">
    <property type="term" value="P:regulation of microtubule cytoskeleton organization"/>
    <property type="evidence" value="ECO:0007669"/>
    <property type="project" value="TreeGrafter"/>
</dbReference>
<dbReference type="InterPro" id="IPR018799">
    <property type="entry name" value="TRAF3IP1"/>
</dbReference>
<keyword evidence="6" id="KW-0206">Cytoskeleton</keyword>
<feature type="region of interest" description="Disordered" evidence="11">
    <location>
        <begin position="135"/>
        <end position="456"/>
    </location>
</feature>
<evidence type="ECO:0000313" key="15">
    <source>
        <dbReference type="Proteomes" id="UP000594454"/>
    </source>
</evidence>
<feature type="compositionally biased region" description="Basic and acidic residues" evidence="11">
    <location>
        <begin position="329"/>
        <end position="346"/>
    </location>
</feature>
<dbReference type="Proteomes" id="UP000594454">
    <property type="component" value="Chromosome 5"/>
</dbReference>
<dbReference type="GO" id="GO:0008017">
    <property type="term" value="F:microtubule binding"/>
    <property type="evidence" value="ECO:0007669"/>
    <property type="project" value="InterPro"/>
</dbReference>
<keyword evidence="15" id="KW-1185">Reference proteome</keyword>
<evidence type="ECO:0000256" key="7">
    <source>
        <dbReference type="ARBA" id="ARBA00023273"/>
    </source>
</evidence>
<reference evidence="14 15" key="1">
    <citation type="submission" date="2020-11" db="EMBL/GenBank/DDBJ databases">
        <authorList>
            <person name="Wallbank WR R."/>
            <person name="Pardo Diaz C."/>
            <person name="Kozak K."/>
            <person name="Martin S."/>
            <person name="Jiggins C."/>
            <person name="Moest M."/>
            <person name="Warren A I."/>
            <person name="Generalovic N T."/>
            <person name="Byers J.R.P. K."/>
            <person name="Montejo-Kovacevich G."/>
            <person name="Yen C E."/>
        </authorList>
    </citation>
    <scope>NUCLEOTIDE SEQUENCE [LARGE SCALE GENOMIC DNA]</scope>
</reference>
<dbReference type="Gene3D" id="1.10.418.50">
    <property type="entry name" value="Microtubule-binding protein MIP-T3"/>
    <property type="match status" value="1"/>
</dbReference>